<dbReference type="EMBL" id="WVTJ01000059">
    <property type="protein sequence ID" value="MXS54065.1"/>
    <property type="molecule type" value="Genomic_DNA"/>
</dbReference>
<evidence type="ECO:0000313" key="2">
    <source>
        <dbReference type="EMBL" id="QNP36462.1"/>
    </source>
</evidence>
<dbReference type="EMBL" id="CP060802">
    <property type="protein sequence ID" value="QNP36462.1"/>
    <property type="molecule type" value="Genomic_DNA"/>
</dbReference>
<gene>
    <name evidence="1" type="ORF">GTI81_15345</name>
    <name evidence="2" type="ORF">H9Q64_00620</name>
    <name evidence="3" type="ORF">P0D81_16815</name>
</gene>
<geneLocation type="plasmid" evidence="2 5">
    <name>pSF2</name>
</geneLocation>
<protein>
    <recommendedName>
        <fullName evidence="7">Bacteriocin</fullName>
    </recommendedName>
</protein>
<evidence type="ECO:0000313" key="3">
    <source>
        <dbReference type="EMBL" id="WEH24265.1"/>
    </source>
</evidence>
<reference evidence="2 5" key="2">
    <citation type="submission" date="2020-08" db="EMBL/GenBank/DDBJ databases">
        <title>Enterococcus faecalis SF28073 genome assembly.</title>
        <authorList>
            <person name="Duerkop B.A."/>
            <person name="Johnson C.N."/>
        </authorList>
    </citation>
    <scope>NUCLEOTIDE SEQUENCE [LARGE SCALE GENOMIC DNA]</scope>
    <source>
        <strain evidence="2 5">SF28073</strain>
        <plasmid evidence="2 5">pSF2</plasmid>
    </source>
</reference>
<reference evidence="1 4" key="1">
    <citation type="submission" date="2019-04" db="EMBL/GenBank/DDBJ databases">
        <title>Step-wise assembly of the neonatal virome modulated by breast feeding.</title>
        <authorList>
            <person name="Liang G."/>
            <person name="Bushman F."/>
        </authorList>
    </citation>
    <scope>NUCLEOTIDE SEQUENCE [LARGE SCALE GENOMIC DNA]</scope>
    <source>
        <strain evidence="1 4">E3754</strain>
    </source>
</reference>
<reference evidence="3 6" key="3">
    <citation type="submission" date="2023-02" db="EMBL/GenBank/DDBJ databases">
        <title>Results of the 2020 Genomic Proficiency Test for the network of European Union Reference Laboratory for Antimicrobial Resistance assessing whole genome sequencing capacities.</title>
        <authorList>
            <person name="Hoffmann M."/>
            <person name="Luo Y."/>
            <person name="Sorensen L.H."/>
            <person name="Pedersen S.K."/>
            <person name="Hendriksen R.S."/>
        </authorList>
    </citation>
    <scope>NUCLEOTIDE SEQUENCE [LARGE SCALE GENOMIC DNA]</scope>
    <source>
        <strain evidence="3 6">GENOMIC22-006</strain>
        <plasmid evidence="3 6">pCFSAN126951_03</plasmid>
    </source>
</reference>
<evidence type="ECO:0000313" key="1">
    <source>
        <dbReference type="EMBL" id="MXS54065.1"/>
    </source>
</evidence>
<accession>A0A6B1Y5S2</accession>
<name>A0A6B1Y5S2_ENTFL</name>
<dbReference type="Proteomes" id="UP000516122">
    <property type="component" value="Plasmid pSF2"/>
</dbReference>
<evidence type="ECO:0000313" key="6">
    <source>
        <dbReference type="Proteomes" id="UP001221642"/>
    </source>
</evidence>
<dbReference type="AlphaFoldDB" id="A0A6B1Y5S2"/>
<dbReference type="RefSeq" id="WP_002360757.1">
    <property type="nucleotide sequence ID" value="NZ_AP031220.1"/>
</dbReference>
<evidence type="ECO:0008006" key="7">
    <source>
        <dbReference type="Google" id="ProtNLM"/>
    </source>
</evidence>
<proteinExistence type="predicted"/>
<keyword evidence="2" id="KW-0614">Plasmid</keyword>
<organism evidence="2 5">
    <name type="scientific">Enterococcus faecalis</name>
    <name type="common">Streptococcus faecalis</name>
    <dbReference type="NCBI Taxonomy" id="1351"/>
    <lineage>
        <taxon>Bacteria</taxon>
        <taxon>Bacillati</taxon>
        <taxon>Bacillota</taxon>
        <taxon>Bacilli</taxon>
        <taxon>Lactobacillales</taxon>
        <taxon>Enterococcaceae</taxon>
        <taxon>Enterococcus</taxon>
    </lineage>
</organism>
<dbReference type="Proteomes" id="UP000429730">
    <property type="component" value="Unassembled WGS sequence"/>
</dbReference>
<geneLocation type="plasmid" evidence="3 6">
    <name>pCFSAN126951_03</name>
</geneLocation>
<dbReference type="Proteomes" id="UP001221642">
    <property type="component" value="Plasmid pCFSAN126951_03"/>
</dbReference>
<sequence>MKKYKELKEVEIQAISGGVAVTPPKGAFPNGDFKPWNVPSGTTFPWQGACPVGSVTAGYIGGGQNLCRRP</sequence>
<evidence type="ECO:0000313" key="4">
    <source>
        <dbReference type="Proteomes" id="UP000429730"/>
    </source>
</evidence>
<dbReference type="EMBL" id="CP119162">
    <property type="protein sequence ID" value="WEH24265.1"/>
    <property type="molecule type" value="Genomic_DNA"/>
</dbReference>
<evidence type="ECO:0000313" key="5">
    <source>
        <dbReference type="Proteomes" id="UP000516122"/>
    </source>
</evidence>